<keyword evidence="2" id="KW-0812">Transmembrane</keyword>
<dbReference type="PROSITE" id="PS51186">
    <property type="entry name" value="GNAT"/>
    <property type="match status" value="1"/>
</dbReference>
<name>A0A9P6CUR3_9AGAR</name>
<feature type="transmembrane region" description="Helical" evidence="2">
    <location>
        <begin position="116"/>
        <end position="134"/>
    </location>
</feature>
<evidence type="ECO:0000256" key="1">
    <source>
        <dbReference type="ARBA" id="ARBA00022679"/>
    </source>
</evidence>
<feature type="transmembrane region" description="Helical" evidence="2">
    <location>
        <begin position="92"/>
        <end position="110"/>
    </location>
</feature>
<dbReference type="OrthoDB" id="41532at2759"/>
<sequence length="280" mass="31288">MTQFRRPPIGVDGQGLHACRKRVLSGKHTLADDIGDKRNERSNSIRVRAFQESDAGRVRKIYTQAMLYGSDTLGPANSPMSVAQSSQLRKPLALILYSTFIVGLVFLFYPPTRIPGLILAFGALIPFIAWKVVISIKFKNFVQEALEVDLLDPQKYYGTNPGGFWVAEVVEGEMKGLIVGCVGLNSKVDRDLRTAELKRMTVDPSYQKKGVGRQLMIVLIEHAKENGLSTINLSTSNFQTVAMHMYEGFGFSKGKQVWVTVNFMSFTVDKAYLQHYSLDL</sequence>
<dbReference type="GO" id="GO:0008080">
    <property type="term" value="F:N-acetyltransferase activity"/>
    <property type="evidence" value="ECO:0007669"/>
    <property type="project" value="InterPro"/>
</dbReference>
<evidence type="ECO:0000313" key="5">
    <source>
        <dbReference type="Proteomes" id="UP000807469"/>
    </source>
</evidence>
<evidence type="ECO:0000259" key="3">
    <source>
        <dbReference type="PROSITE" id="PS51186"/>
    </source>
</evidence>
<dbReference type="EMBL" id="MU155396">
    <property type="protein sequence ID" value="KAF9474115.1"/>
    <property type="molecule type" value="Genomic_DNA"/>
</dbReference>
<gene>
    <name evidence="4" type="ORF">BDN70DRAFT_924798</name>
</gene>
<dbReference type="Gene3D" id="3.40.630.30">
    <property type="match status" value="1"/>
</dbReference>
<protein>
    <submittedName>
        <fullName evidence="4">Acyl-CoA N-acyltransferase</fullName>
    </submittedName>
</protein>
<reference evidence="4" key="1">
    <citation type="submission" date="2020-11" db="EMBL/GenBank/DDBJ databases">
        <authorList>
            <consortium name="DOE Joint Genome Institute"/>
            <person name="Ahrendt S."/>
            <person name="Riley R."/>
            <person name="Andreopoulos W."/>
            <person name="Labutti K."/>
            <person name="Pangilinan J."/>
            <person name="Ruiz-Duenas F.J."/>
            <person name="Barrasa J.M."/>
            <person name="Sanchez-Garcia M."/>
            <person name="Camarero S."/>
            <person name="Miyauchi S."/>
            <person name="Serrano A."/>
            <person name="Linde D."/>
            <person name="Babiker R."/>
            <person name="Drula E."/>
            <person name="Ayuso-Fernandez I."/>
            <person name="Pacheco R."/>
            <person name="Padilla G."/>
            <person name="Ferreira P."/>
            <person name="Barriuso J."/>
            <person name="Kellner H."/>
            <person name="Castanera R."/>
            <person name="Alfaro M."/>
            <person name="Ramirez L."/>
            <person name="Pisabarro A.G."/>
            <person name="Kuo A."/>
            <person name="Tritt A."/>
            <person name="Lipzen A."/>
            <person name="He G."/>
            <person name="Yan M."/>
            <person name="Ng V."/>
            <person name="Cullen D."/>
            <person name="Martin F."/>
            <person name="Rosso M.-N."/>
            <person name="Henrissat B."/>
            <person name="Hibbett D."/>
            <person name="Martinez A.T."/>
            <person name="Grigoriev I.V."/>
        </authorList>
    </citation>
    <scope>NUCLEOTIDE SEQUENCE</scope>
    <source>
        <strain evidence="4">CIRM-BRFM 674</strain>
    </source>
</reference>
<feature type="domain" description="N-acetyltransferase" evidence="3">
    <location>
        <begin position="125"/>
        <end position="269"/>
    </location>
</feature>
<dbReference type="SUPFAM" id="SSF55729">
    <property type="entry name" value="Acyl-CoA N-acyltransferases (Nat)"/>
    <property type="match status" value="1"/>
</dbReference>
<dbReference type="CDD" id="cd04301">
    <property type="entry name" value="NAT_SF"/>
    <property type="match status" value="1"/>
</dbReference>
<dbReference type="InterPro" id="IPR050769">
    <property type="entry name" value="NAT_camello-type"/>
</dbReference>
<keyword evidence="1" id="KW-0808">Transferase</keyword>
<dbReference type="Proteomes" id="UP000807469">
    <property type="component" value="Unassembled WGS sequence"/>
</dbReference>
<dbReference type="InterPro" id="IPR016181">
    <property type="entry name" value="Acyl_CoA_acyltransferase"/>
</dbReference>
<accession>A0A9P6CUR3</accession>
<dbReference type="PANTHER" id="PTHR13947">
    <property type="entry name" value="GNAT FAMILY N-ACETYLTRANSFERASE"/>
    <property type="match status" value="1"/>
</dbReference>
<dbReference type="Pfam" id="PF00583">
    <property type="entry name" value="Acetyltransf_1"/>
    <property type="match status" value="1"/>
</dbReference>
<dbReference type="AlphaFoldDB" id="A0A9P6CUR3"/>
<evidence type="ECO:0000313" key="4">
    <source>
        <dbReference type="EMBL" id="KAF9474115.1"/>
    </source>
</evidence>
<comment type="caution">
    <text evidence="4">The sequence shown here is derived from an EMBL/GenBank/DDBJ whole genome shotgun (WGS) entry which is preliminary data.</text>
</comment>
<evidence type="ECO:0000256" key="2">
    <source>
        <dbReference type="SAM" id="Phobius"/>
    </source>
</evidence>
<proteinExistence type="predicted"/>
<organism evidence="4 5">
    <name type="scientific">Pholiota conissans</name>
    <dbReference type="NCBI Taxonomy" id="109636"/>
    <lineage>
        <taxon>Eukaryota</taxon>
        <taxon>Fungi</taxon>
        <taxon>Dikarya</taxon>
        <taxon>Basidiomycota</taxon>
        <taxon>Agaricomycotina</taxon>
        <taxon>Agaricomycetes</taxon>
        <taxon>Agaricomycetidae</taxon>
        <taxon>Agaricales</taxon>
        <taxon>Agaricineae</taxon>
        <taxon>Strophariaceae</taxon>
        <taxon>Pholiota</taxon>
    </lineage>
</organism>
<keyword evidence="5" id="KW-1185">Reference proteome</keyword>
<keyword evidence="2" id="KW-0472">Membrane</keyword>
<keyword evidence="2" id="KW-1133">Transmembrane helix</keyword>
<dbReference type="PANTHER" id="PTHR13947:SF37">
    <property type="entry name" value="LD18367P"/>
    <property type="match status" value="1"/>
</dbReference>
<dbReference type="InterPro" id="IPR000182">
    <property type="entry name" value="GNAT_dom"/>
</dbReference>